<dbReference type="GO" id="GO:0016491">
    <property type="term" value="F:oxidoreductase activity"/>
    <property type="evidence" value="ECO:0007669"/>
    <property type="project" value="UniProtKB-KW"/>
</dbReference>
<dbReference type="AlphaFoldDB" id="A0A268NTK3"/>
<evidence type="ECO:0000313" key="5">
    <source>
        <dbReference type="EMBL" id="PAE86814.1"/>
    </source>
</evidence>
<dbReference type="InterPro" id="IPR000683">
    <property type="entry name" value="Gfo/Idh/MocA-like_OxRdtase_N"/>
</dbReference>
<dbReference type="Proteomes" id="UP000216207">
    <property type="component" value="Unassembled WGS sequence"/>
</dbReference>
<reference evidence="5 6" key="1">
    <citation type="submission" date="2017-07" db="EMBL/GenBank/DDBJ databases">
        <title>Isolation and whole genome analysis of endospore-forming bacteria from heroin.</title>
        <authorList>
            <person name="Kalinowski J."/>
            <person name="Ahrens B."/>
            <person name="Al-Dilaimi A."/>
            <person name="Winkler A."/>
            <person name="Wibberg D."/>
            <person name="Schleenbecker U."/>
            <person name="Ruckert C."/>
            <person name="Wolfel R."/>
            <person name="Grass G."/>
        </authorList>
    </citation>
    <scope>NUCLEOTIDE SEQUENCE [LARGE SCALE GENOMIC DNA]</scope>
    <source>
        <strain evidence="5 6">7539</strain>
    </source>
</reference>
<dbReference type="GO" id="GO:0000166">
    <property type="term" value="F:nucleotide binding"/>
    <property type="evidence" value="ECO:0007669"/>
    <property type="project" value="InterPro"/>
</dbReference>
<keyword evidence="2" id="KW-0560">Oxidoreductase</keyword>
<organism evidence="5 6">
    <name type="scientific">Shouchella clausii</name>
    <name type="common">Alkalihalobacillus clausii</name>
    <dbReference type="NCBI Taxonomy" id="79880"/>
    <lineage>
        <taxon>Bacteria</taxon>
        <taxon>Bacillati</taxon>
        <taxon>Bacillota</taxon>
        <taxon>Bacilli</taxon>
        <taxon>Bacillales</taxon>
        <taxon>Bacillaceae</taxon>
        <taxon>Shouchella</taxon>
    </lineage>
</organism>
<dbReference type="Gene3D" id="3.40.50.720">
    <property type="entry name" value="NAD(P)-binding Rossmann-like Domain"/>
    <property type="match status" value="1"/>
</dbReference>
<dbReference type="RefSeq" id="WP_035202820.1">
    <property type="nucleotide sequence ID" value="NZ_BOQQ01000001.1"/>
</dbReference>
<protein>
    <submittedName>
        <fullName evidence="5">Gfo/Idh/MocA family oxidoreductase</fullName>
    </submittedName>
</protein>
<evidence type="ECO:0000259" key="4">
    <source>
        <dbReference type="Pfam" id="PF22725"/>
    </source>
</evidence>
<evidence type="ECO:0000259" key="3">
    <source>
        <dbReference type="Pfam" id="PF01408"/>
    </source>
</evidence>
<evidence type="ECO:0000256" key="1">
    <source>
        <dbReference type="ARBA" id="ARBA00010928"/>
    </source>
</evidence>
<name>A0A268NTK3_SHOCL</name>
<dbReference type="PANTHER" id="PTHR43708">
    <property type="entry name" value="CONSERVED EXPRESSED OXIDOREDUCTASE (EUROFUNG)"/>
    <property type="match status" value="1"/>
</dbReference>
<dbReference type="InterPro" id="IPR051317">
    <property type="entry name" value="Gfo/Idh/MocA_oxidoreduct"/>
</dbReference>
<dbReference type="InterPro" id="IPR036291">
    <property type="entry name" value="NAD(P)-bd_dom_sf"/>
</dbReference>
<feature type="domain" description="Gfo/Idh/MocA-like oxidoreductase N-terminal" evidence="3">
    <location>
        <begin position="5"/>
        <end position="118"/>
    </location>
</feature>
<dbReference type="InterPro" id="IPR055170">
    <property type="entry name" value="GFO_IDH_MocA-like_dom"/>
</dbReference>
<dbReference type="SUPFAM" id="SSF51735">
    <property type="entry name" value="NAD(P)-binding Rossmann-fold domains"/>
    <property type="match status" value="1"/>
</dbReference>
<evidence type="ECO:0000256" key="2">
    <source>
        <dbReference type="ARBA" id="ARBA00023002"/>
    </source>
</evidence>
<dbReference type="Pfam" id="PF01408">
    <property type="entry name" value="GFO_IDH_MocA"/>
    <property type="match status" value="1"/>
</dbReference>
<accession>A0A268NTK3</accession>
<proteinExistence type="inferred from homology"/>
<dbReference type="Pfam" id="PF22725">
    <property type="entry name" value="GFO_IDH_MocA_C3"/>
    <property type="match status" value="1"/>
</dbReference>
<sequence length="365" mass="39881">MKALKAGIVGCGNISDIYFQMNNRFDAIEIIACTDLNFAQAMKQADRYSGVEAMEMDDFFANQDIDIVINLTTPSAHYVVHKRALEAGKHSYGEKPLALTLEEADELQALADEKGLLLGAAPDTFLGGGLQTCKKLIDDGWIGKPVSANGFMMSHGPESWHPNPDFFYKVGAGPMFDMGPYYLTALISLLGPIKRLTASAGKAYTERMITSAPKFGDTISVETPTHLASVLDFENGAIATLVTSFDVWGSKTPNLEVHGTTGSLLLPDPNTFGGPVYVKRQGEQEFQEVPLLYGFQDNSRGLGVLDMVHAIQERRPHRANGRMAYHVLEAMHGVLASSENERSYYMKSSCAQPEALPLTMTTRGF</sequence>
<dbReference type="PANTHER" id="PTHR43708:SF5">
    <property type="entry name" value="CONSERVED EXPRESSED OXIDOREDUCTASE (EUROFUNG)-RELATED"/>
    <property type="match status" value="1"/>
</dbReference>
<dbReference type="SUPFAM" id="SSF55347">
    <property type="entry name" value="Glyceraldehyde-3-phosphate dehydrogenase-like, C-terminal domain"/>
    <property type="match status" value="1"/>
</dbReference>
<gene>
    <name evidence="5" type="ORF">CHH72_21770</name>
</gene>
<feature type="domain" description="GFO/IDH/MocA-like oxidoreductase" evidence="4">
    <location>
        <begin position="131"/>
        <end position="264"/>
    </location>
</feature>
<dbReference type="EMBL" id="NPCC01000047">
    <property type="protein sequence ID" value="PAE86814.1"/>
    <property type="molecule type" value="Genomic_DNA"/>
</dbReference>
<evidence type="ECO:0000313" key="6">
    <source>
        <dbReference type="Proteomes" id="UP000216207"/>
    </source>
</evidence>
<dbReference type="Gene3D" id="3.30.360.10">
    <property type="entry name" value="Dihydrodipicolinate Reductase, domain 2"/>
    <property type="match status" value="1"/>
</dbReference>
<comment type="similarity">
    <text evidence="1">Belongs to the Gfo/Idh/MocA family.</text>
</comment>
<comment type="caution">
    <text evidence="5">The sequence shown here is derived from an EMBL/GenBank/DDBJ whole genome shotgun (WGS) entry which is preliminary data.</text>
</comment>